<dbReference type="AlphaFoldDB" id="A0A370KYJ8"/>
<evidence type="ECO:0000256" key="1">
    <source>
        <dbReference type="SAM" id="MobiDB-lite"/>
    </source>
</evidence>
<comment type="caution">
    <text evidence="2">The sequence shown here is derived from an EMBL/GenBank/DDBJ whole genome shotgun (WGS) entry which is preliminary data.</text>
</comment>
<protein>
    <submittedName>
        <fullName evidence="2">Uncharacterized protein</fullName>
    </submittedName>
</protein>
<feature type="region of interest" description="Disordered" evidence="1">
    <location>
        <begin position="42"/>
        <end position="69"/>
    </location>
</feature>
<gene>
    <name evidence="2" type="ORF">DWE98_26655</name>
</gene>
<reference evidence="3" key="1">
    <citation type="submission" date="2018-07" db="EMBL/GenBank/DDBJ databases">
        <authorList>
            <person name="Safronova V.I."/>
            <person name="Chirak E.R."/>
            <person name="Sazanova A.L."/>
        </authorList>
    </citation>
    <scope>NUCLEOTIDE SEQUENCE [LARGE SCALE GENOMIC DNA]</scope>
    <source>
        <strain evidence="3">RCAM04685</strain>
    </source>
</reference>
<evidence type="ECO:0000313" key="2">
    <source>
        <dbReference type="EMBL" id="RDJ20060.1"/>
    </source>
</evidence>
<organism evidence="2 3">
    <name type="scientific">Bosea caraganae</name>
    <dbReference type="NCBI Taxonomy" id="2763117"/>
    <lineage>
        <taxon>Bacteria</taxon>
        <taxon>Pseudomonadati</taxon>
        <taxon>Pseudomonadota</taxon>
        <taxon>Alphaproteobacteria</taxon>
        <taxon>Hyphomicrobiales</taxon>
        <taxon>Boseaceae</taxon>
        <taxon>Bosea</taxon>
    </lineage>
</organism>
<proteinExistence type="predicted"/>
<feature type="compositionally biased region" description="Basic and acidic residues" evidence="1">
    <location>
        <begin position="45"/>
        <end position="57"/>
    </location>
</feature>
<name>A0A370KYJ8_9HYPH</name>
<keyword evidence="3" id="KW-1185">Reference proteome</keyword>
<evidence type="ECO:0000313" key="3">
    <source>
        <dbReference type="Proteomes" id="UP000255207"/>
    </source>
</evidence>
<sequence length="69" mass="7638">MRPQNPRQQMTQGNATFHDAAAKDAYASRFRPIAFPAIAAGTRRAPAEEQNAEKKPENIPAILRNGFDD</sequence>
<accession>A0A370KYJ8</accession>
<dbReference type="Proteomes" id="UP000255207">
    <property type="component" value="Unassembled WGS sequence"/>
</dbReference>
<dbReference type="EMBL" id="QQTP01000023">
    <property type="protein sequence ID" value="RDJ20060.1"/>
    <property type="molecule type" value="Genomic_DNA"/>
</dbReference>